<comment type="subcellular location">
    <subcellularLocation>
        <location evidence="1">Membrane</location>
        <topology evidence="1">Multi-pass membrane protein</topology>
    </subcellularLocation>
</comment>
<evidence type="ECO:0000313" key="7">
    <source>
        <dbReference type="Proteomes" id="UP001473424"/>
    </source>
</evidence>
<name>A0ABN7BUS4_9MOLU</name>
<evidence type="ECO:0000256" key="1">
    <source>
        <dbReference type="ARBA" id="ARBA00004141"/>
    </source>
</evidence>
<feature type="transmembrane region" description="Helical" evidence="5">
    <location>
        <begin position="78"/>
        <end position="97"/>
    </location>
</feature>
<evidence type="ECO:0000256" key="4">
    <source>
        <dbReference type="ARBA" id="ARBA00023136"/>
    </source>
</evidence>
<evidence type="ECO:0000256" key="5">
    <source>
        <dbReference type="SAM" id="Phobius"/>
    </source>
</evidence>
<evidence type="ECO:0000256" key="3">
    <source>
        <dbReference type="ARBA" id="ARBA00022989"/>
    </source>
</evidence>
<keyword evidence="7" id="KW-1185">Reference proteome</keyword>
<dbReference type="Proteomes" id="UP001473424">
    <property type="component" value="Chromosome"/>
</dbReference>
<organism evidence="6 7">
    <name type="scientific">Spiroplasma ixodetis</name>
    <dbReference type="NCBI Taxonomy" id="2141"/>
    <lineage>
        <taxon>Bacteria</taxon>
        <taxon>Bacillati</taxon>
        <taxon>Mycoplasmatota</taxon>
        <taxon>Mollicutes</taxon>
        <taxon>Entomoplasmatales</taxon>
        <taxon>Spiroplasmataceae</taxon>
        <taxon>Spiroplasma</taxon>
    </lineage>
</organism>
<evidence type="ECO:0000313" key="6">
    <source>
        <dbReference type="EMBL" id="BET38631.1"/>
    </source>
</evidence>
<dbReference type="EMBL" id="AP028955">
    <property type="protein sequence ID" value="BET38631.1"/>
    <property type="molecule type" value="Genomic_DNA"/>
</dbReference>
<feature type="transmembrane region" description="Helical" evidence="5">
    <location>
        <begin position="37"/>
        <end position="58"/>
    </location>
</feature>
<dbReference type="RefSeq" id="WP_353305609.1">
    <property type="nucleotide sequence ID" value="NZ_AP028955.1"/>
</dbReference>
<dbReference type="InterPro" id="IPR006603">
    <property type="entry name" value="PQ-loop_rpt"/>
</dbReference>
<proteinExistence type="predicted"/>
<protein>
    <recommendedName>
        <fullName evidence="8">MtN3 and saliva related transmembrane protein</fullName>
    </recommendedName>
</protein>
<reference evidence="7" key="1">
    <citation type="journal article" date="2024" name="FEMS Microbiol. Lett.">
        <title>Genomic insights into Spiroplasma endosymbionts that induce male-killing and protective phenotypes in the pea aphid.</title>
        <authorList>
            <person name="Arai H."/>
            <person name="Legeai F."/>
            <person name="Kageyama D."/>
            <person name="Sugio A."/>
            <person name="Simon J.C."/>
        </authorList>
    </citation>
    <scope>NUCLEOTIDE SEQUENCE [LARGE SCALE GENOMIC DNA]</scope>
    <source>
        <strain evidence="7">sAp269</strain>
    </source>
</reference>
<keyword evidence="4 5" id="KW-0472">Membrane</keyword>
<keyword evidence="2 5" id="KW-0812">Transmembrane</keyword>
<accession>A0ABN7BUS4</accession>
<evidence type="ECO:0000256" key="2">
    <source>
        <dbReference type="ARBA" id="ARBA00022692"/>
    </source>
</evidence>
<dbReference type="Pfam" id="PF04193">
    <property type="entry name" value="PQ-loop"/>
    <property type="match status" value="1"/>
</dbReference>
<keyword evidence="3 5" id="KW-1133">Transmembrane helix</keyword>
<sequence>MANTEWWIITIIGIIGALIAVIAFCPQSLKTIKTKKTDGISLLTFILYTTANSLWVLWGIIHLSYHGGSESTILMKDLVIICANTPCAIWSGIILVIKINNMYKYGEDCKKWKGKVNIKSNF</sequence>
<dbReference type="Gene3D" id="1.20.1280.290">
    <property type="match status" value="1"/>
</dbReference>
<feature type="transmembrane region" description="Helical" evidence="5">
    <location>
        <begin position="6"/>
        <end position="25"/>
    </location>
</feature>
<evidence type="ECO:0008006" key="8">
    <source>
        <dbReference type="Google" id="ProtNLM"/>
    </source>
</evidence>
<gene>
    <name evidence="6" type="ORF">SAP269_12200</name>
</gene>